<evidence type="ECO:0000313" key="22">
    <source>
        <dbReference type="EMBL" id="CAL4906883.1"/>
    </source>
</evidence>
<dbReference type="GO" id="GO:0002229">
    <property type="term" value="P:defense response to oomycetes"/>
    <property type="evidence" value="ECO:0007669"/>
    <property type="project" value="UniProtKB-ARBA"/>
</dbReference>
<sequence length="709" mass="78115">MARRCLNLLLILAVVSGLLTAAVGGRTKTFVRDSLVGYNCSNKEKGNFMAASPYKANVAKLLGHLPGAAIEDRGFSSAVAGEAPNAVFGQTMCYADSTWDRCQACLRESAVDAKELCHLSQQVKLAYGSCVLRYAEYAFFTTADLDIIFSLWTAEYVMDLPSMNTTRWILLSRLARDAAVSDLRLANGSQIYQDSFGVSHVIYGLVQCTRTLNGTQCSRCLAEYLMRLLESPRSNSTYGTLRGYSCFIAYDDIMDTGINLPPGATGWLPTPGGTSSQRGLQPSPAPAPTGWIHATPPRSRPKNKGLVASAAAGCSVAFVIAISILAWLLVMHRRRSRRETRVVQELENAGNDNFSEEIDGRLLEQTTGPRRFQYEELAAATDSFADERILGKGGFGTVYRGHVRELNMECAIKRISKESNQAGNEFLAELNIISRLKHKNLVQLLGWCHDKGEFLIIYELMPNGSLDRHLDNTERLLAWNIRYQIILGIGSALLYLHEECQECVLHRDIKPANVLLDESFSPKLADFGLARLVDHQRRSHTTQVAGTMAYMDPELMFSGSYSPASDIYSYAVLILEIVSGRGPIVVVNRETYSTLGIVHWVWGLYGEGRLAEAADARLNKQYDHMEVERVLITALWCAHPNSALRPTIRQAVSVLRHEALLPSLPANMPVPVYMTEIDTRASTGSSRGDSAGATRSSIATVSPTFPSPR</sequence>
<evidence type="ECO:0000256" key="9">
    <source>
        <dbReference type="ARBA" id="ARBA00022741"/>
    </source>
</evidence>
<dbReference type="PROSITE" id="PS50011">
    <property type="entry name" value="PROTEIN_KINASE_DOM"/>
    <property type="match status" value="1"/>
</dbReference>
<dbReference type="Gene3D" id="1.10.510.10">
    <property type="entry name" value="Transferase(Phosphotransferase) domain 1"/>
    <property type="match status" value="1"/>
</dbReference>
<feature type="domain" description="Gnk2-homologous" evidence="21">
    <location>
        <begin position="36"/>
        <end position="139"/>
    </location>
</feature>
<keyword evidence="10" id="KW-0418">Kinase</keyword>
<evidence type="ECO:0000259" key="21">
    <source>
        <dbReference type="PROSITE" id="PS51473"/>
    </source>
</evidence>
<dbReference type="CDD" id="cd23509">
    <property type="entry name" value="Gnk2-like"/>
    <property type="match status" value="2"/>
</dbReference>
<evidence type="ECO:0000256" key="4">
    <source>
        <dbReference type="ARBA" id="ARBA00022475"/>
    </source>
</evidence>
<evidence type="ECO:0000313" key="23">
    <source>
        <dbReference type="Proteomes" id="UP001497457"/>
    </source>
</evidence>
<keyword evidence="6 18" id="KW-0812">Transmembrane</keyword>
<feature type="region of interest" description="Disordered" evidence="17">
    <location>
        <begin position="681"/>
        <end position="709"/>
    </location>
</feature>
<feature type="domain" description="Gnk2-homologous" evidence="21">
    <location>
        <begin position="145"/>
        <end position="255"/>
    </location>
</feature>
<keyword evidence="15" id="KW-0325">Glycoprotein</keyword>
<evidence type="ECO:0000256" key="19">
    <source>
        <dbReference type="SAM" id="SignalP"/>
    </source>
</evidence>
<dbReference type="Gene3D" id="3.30.430.20">
    <property type="entry name" value="Gnk2 domain, C-X8-C-X2-C motif"/>
    <property type="match status" value="2"/>
</dbReference>
<evidence type="ECO:0000256" key="14">
    <source>
        <dbReference type="ARBA" id="ARBA00023170"/>
    </source>
</evidence>
<dbReference type="Proteomes" id="UP001497457">
    <property type="component" value="Chromosome 12b"/>
</dbReference>
<dbReference type="InterPro" id="IPR000719">
    <property type="entry name" value="Prot_kinase_dom"/>
</dbReference>
<dbReference type="PROSITE" id="PS00107">
    <property type="entry name" value="PROTEIN_KINASE_ATP"/>
    <property type="match status" value="1"/>
</dbReference>
<organism evidence="22 23">
    <name type="scientific">Urochloa decumbens</name>
    <dbReference type="NCBI Taxonomy" id="240449"/>
    <lineage>
        <taxon>Eukaryota</taxon>
        <taxon>Viridiplantae</taxon>
        <taxon>Streptophyta</taxon>
        <taxon>Embryophyta</taxon>
        <taxon>Tracheophyta</taxon>
        <taxon>Spermatophyta</taxon>
        <taxon>Magnoliopsida</taxon>
        <taxon>Liliopsida</taxon>
        <taxon>Poales</taxon>
        <taxon>Poaceae</taxon>
        <taxon>PACMAD clade</taxon>
        <taxon>Panicoideae</taxon>
        <taxon>Panicodae</taxon>
        <taxon>Paniceae</taxon>
        <taxon>Melinidinae</taxon>
        <taxon>Urochloa</taxon>
    </lineage>
</organism>
<evidence type="ECO:0000256" key="17">
    <source>
        <dbReference type="SAM" id="MobiDB-lite"/>
    </source>
</evidence>
<feature type="region of interest" description="Disordered" evidence="17">
    <location>
        <begin position="269"/>
        <end position="292"/>
    </location>
</feature>
<evidence type="ECO:0000256" key="2">
    <source>
        <dbReference type="ARBA" id="ARBA00008536"/>
    </source>
</evidence>
<dbReference type="FunFam" id="3.30.200.20:FF:000168">
    <property type="entry name" value="L-type lectin-domain containing receptor kinase IX.1"/>
    <property type="match status" value="1"/>
</dbReference>
<dbReference type="AlphaFoldDB" id="A0ABC8WCD8"/>
<dbReference type="CDD" id="cd14066">
    <property type="entry name" value="STKc_IRAK"/>
    <property type="match status" value="1"/>
</dbReference>
<dbReference type="EMBL" id="OZ075122">
    <property type="protein sequence ID" value="CAL4906883.1"/>
    <property type="molecule type" value="Genomic_DNA"/>
</dbReference>
<feature type="domain" description="Protein kinase" evidence="20">
    <location>
        <begin position="384"/>
        <end position="660"/>
    </location>
</feature>
<keyword evidence="14" id="KW-0675">Receptor</keyword>
<dbReference type="GO" id="GO:0005886">
    <property type="term" value="C:plasma membrane"/>
    <property type="evidence" value="ECO:0007669"/>
    <property type="project" value="UniProtKB-SubCell"/>
</dbReference>
<keyword evidence="7 19" id="KW-0732">Signal</keyword>
<dbReference type="InterPro" id="IPR008271">
    <property type="entry name" value="Ser/Thr_kinase_AS"/>
</dbReference>
<name>A0ABC8WCD8_9POAL</name>
<dbReference type="PROSITE" id="PS00108">
    <property type="entry name" value="PROTEIN_KINASE_ST"/>
    <property type="match status" value="1"/>
</dbReference>
<dbReference type="Pfam" id="PF01657">
    <property type="entry name" value="Stress-antifung"/>
    <property type="match status" value="2"/>
</dbReference>
<evidence type="ECO:0000256" key="1">
    <source>
        <dbReference type="ARBA" id="ARBA00004251"/>
    </source>
</evidence>
<keyword evidence="5" id="KW-0808">Transferase</keyword>
<keyword evidence="13 18" id="KW-0472">Membrane</keyword>
<proteinExistence type="inferred from homology"/>
<accession>A0ABC8WCD8</accession>
<dbReference type="Gene3D" id="3.30.200.20">
    <property type="entry name" value="Phosphorylase Kinase, domain 1"/>
    <property type="match status" value="1"/>
</dbReference>
<dbReference type="InterPro" id="IPR038408">
    <property type="entry name" value="GNK2_sf"/>
</dbReference>
<keyword evidence="4" id="KW-1003">Cell membrane</keyword>
<evidence type="ECO:0000259" key="20">
    <source>
        <dbReference type="PROSITE" id="PS50011"/>
    </source>
</evidence>
<keyword evidence="11 16" id="KW-0067">ATP-binding</keyword>
<dbReference type="GO" id="GO:0005524">
    <property type="term" value="F:ATP binding"/>
    <property type="evidence" value="ECO:0007669"/>
    <property type="project" value="UniProtKB-UniRule"/>
</dbReference>
<reference evidence="23" key="1">
    <citation type="submission" date="2024-06" db="EMBL/GenBank/DDBJ databases">
        <authorList>
            <person name="Ryan C."/>
        </authorList>
    </citation>
    <scope>NUCLEOTIDE SEQUENCE [LARGE SCALE GENOMIC DNA]</scope>
</reference>
<evidence type="ECO:0000256" key="7">
    <source>
        <dbReference type="ARBA" id="ARBA00022729"/>
    </source>
</evidence>
<comment type="subcellular location">
    <subcellularLocation>
        <location evidence="1">Cell membrane</location>
        <topology evidence="1">Single-pass type I membrane protein</topology>
    </subcellularLocation>
</comment>
<evidence type="ECO:0000256" key="8">
    <source>
        <dbReference type="ARBA" id="ARBA00022737"/>
    </source>
</evidence>
<evidence type="ECO:0000256" key="11">
    <source>
        <dbReference type="ARBA" id="ARBA00022840"/>
    </source>
</evidence>
<protein>
    <submittedName>
        <fullName evidence="22">Uncharacterized protein</fullName>
    </submittedName>
</protein>
<dbReference type="InterPro" id="IPR050528">
    <property type="entry name" value="L-type_Lectin-RKs"/>
</dbReference>
<evidence type="ECO:0000256" key="3">
    <source>
        <dbReference type="ARBA" id="ARBA00010217"/>
    </source>
</evidence>
<gene>
    <name evidence="22" type="ORF">URODEC1_LOCUS12291</name>
</gene>
<feature type="signal peptide" evidence="19">
    <location>
        <begin position="1"/>
        <end position="24"/>
    </location>
</feature>
<dbReference type="GO" id="GO:0016301">
    <property type="term" value="F:kinase activity"/>
    <property type="evidence" value="ECO:0007669"/>
    <property type="project" value="UniProtKB-KW"/>
</dbReference>
<feature type="binding site" evidence="16">
    <location>
        <position position="413"/>
    </location>
    <ligand>
        <name>ATP</name>
        <dbReference type="ChEBI" id="CHEBI:30616"/>
    </ligand>
</feature>
<dbReference type="SUPFAM" id="SSF56112">
    <property type="entry name" value="Protein kinase-like (PK-like)"/>
    <property type="match status" value="1"/>
</dbReference>
<comment type="similarity">
    <text evidence="3">In the C-terminal section; belongs to the protein kinase superfamily. Ser/Thr protein kinase family.</text>
</comment>
<reference evidence="22 23" key="2">
    <citation type="submission" date="2024-10" db="EMBL/GenBank/DDBJ databases">
        <authorList>
            <person name="Ryan C."/>
        </authorList>
    </citation>
    <scope>NUCLEOTIDE SEQUENCE [LARGE SCALE GENOMIC DNA]</scope>
</reference>
<evidence type="ECO:0000256" key="15">
    <source>
        <dbReference type="ARBA" id="ARBA00023180"/>
    </source>
</evidence>
<evidence type="ECO:0000256" key="13">
    <source>
        <dbReference type="ARBA" id="ARBA00023136"/>
    </source>
</evidence>
<dbReference type="PROSITE" id="PS51473">
    <property type="entry name" value="GNK2"/>
    <property type="match status" value="2"/>
</dbReference>
<dbReference type="InterPro" id="IPR017441">
    <property type="entry name" value="Protein_kinase_ATP_BS"/>
</dbReference>
<evidence type="ECO:0000256" key="10">
    <source>
        <dbReference type="ARBA" id="ARBA00022777"/>
    </source>
</evidence>
<evidence type="ECO:0000256" key="12">
    <source>
        <dbReference type="ARBA" id="ARBA00022989"/>
    </source>
</evidence>
<dbReference type="FunFam" id="1.10.510.10:FF:000240">
    <property type="entry name" value="Lectin-domain containing receptor kinase A4.3"/>
    <property type="match status" value="1"/>
</dbReference>
<feature type="chain" id="PRO_5044745492" evidence="19">
    <location>
        <begin position="25"/>
        <end position="709"/>
    </location>
</feature>
<keyword evidence="9 16" id="KW-0547">Nucleotide-binding</keyword>
<keyword evidence="23" id="KW-1185">Reference proteome</keyword>
<dbReference type="Pfam" id="PF00069">
    <property type="entry name" value="Pkinase"/>
    <property type="match status" value="1"/>
</dbReference>
<evidence type="ECO:0000256" key="16">
    <source>
        <dbReference type="PROSITE-ProRule" id="PRU10141"/>
    </source>
</evidence>
<evidence type="ECO:0000256" key="18">
    <source>
        <dbReference type="SAM" id="Phobius"/>
    </source>
</evidence>
<dbReference type="InterPro" id="IPR011009">
    <property type="entry name" value="Kinase-like_dom_sf"/>
</dbReference>
<dbReference type="SMART" id="SM00220">
    <property type="entry name" value="S_TKc"/>
    <property type="match status" value="1"/>
</dbReference>
<keyword evidence="8" id="KW-0677">Repeat</keyword>
<evidence type="ECO:0000256" key="5">
    <source>
        <dbReference type="ARBA" id="ARBA00022679"/>
    </source>
</evidence>
<dbReference type="InterPro" id="IPR002902">
    <property type="entry name" value="GNK2"/>
</dbReference>
<keyword evidence="12 18" id="KW-1133">Transmembrane helix</keyword>
<dbReference type="PANTHER" id="PTHR27007">
    <property type="match status" value="1"/>
</dbReference>
<comment type="similarity">
    <text evidence="2">In the N-terminal section; belongs to the leguminous lectin family.</text>
</comment>
<evidence type="ECO:0000256" key="6">
    <source>
        <dbReference type="ARBA" id="ARBA00022692"/>
    </source>
</evidence>
<feature type="transmembrane region" description="Helical" evidence="18">
    <location>
        <begin position="306"/>
        <end position="330"/>
    </location>
</feature>